<protein>
    <submittedName>
        <fullName evidence="1">Peptidoglycan-binding protein</fullName>
    </submittedName>
</protein>
<dbReference type="RefSeq" id="WP_123215424.1">
    <property type="nucleotide sequence ID" value="NZ_RJTM01000049.1"/>
</dbReference>
<gene>
    <name evidence="1" type="ORF">ED312_07655</name>
</gene>
<keyword evidence="2" id="KW-1185">Reference proteome</keyword>
<evidence type="ECO:0000313" key="2">
    <source>
        <dbReference type="Proteomes" id="UP000267469"/>
    </source>
</evidence>
<comment type="caution">
    <text evidence="1">The sequence shown here is derived from an EMBL/GenBank/DDBJ whole genome shotgun (WGS) entry which is preliminary data.</text>
</comment>
<dbReference type="EMBL" id="RJTM01000049">
    <property type="protein sequence ID" value="RNL89032.1"/>
    <property type="molecule type" value="Genomic_DNA"/>
</dbReference>
<dbReference type="AlphaFoldDB" id="A0A3N0EMN6"/>
<proteinExistence type="predicted"/>
<dbReference type="Proteomes" id="UP000267469">
    <property type="component" value="Unassembled WGS sequence"/>
</dbReference>
<sequence length="184" mass="20752">MATRMYLPGWLYLLILGYGHLAFANDVSTLRRVYTAEVGVKEATGQNDGKRIAEYLRYTGLGEGYEWCAAFVSFCFGKAGYAEPRTPWSPALFPERKVIRTKKEALVSVTLKREPVGEKAQKTPRAGDVFGLYNTRLGRIAHAGFIDRWTANWAYTVEGNVANAVVRKRRPVRTLTVIARWTDD</sequence>
<dbReference type="OrthoDB" id="9813532at2"/>
<reference evidence="1 2" key="1">
    <citation type="submission" date="2018-10" db="EMBL/GenBank/DDBJ databases">
        <title>Sinomicrobium pectinilyticum sp. nov., a pectinase-producing bacterium isolated from alkaline and saline soil, and emended description of the genus Sinomicrobium.</title>
        <authorList>
            <person name="Cheng B."/>
            <person name="Li C."/>
            <person name="Lai Q."/>
            <person name="Du M."/>
            <person name="Shao Z."/>
            <person name="Xu P."/>
            <person name="Yang C."/>
        </authorList>
    </citation>
    <scope>NUCLEOTIDE SEQUENCE [LARGE SCALE GENOMIC DNA]</scope>
    <source>
        <strain evidence="1 2">5DNS001</strain>
    </source>
</reference>
<name>A0A3N0EMN6_SINP1</name>
<evidence type="ECO:0000313" key="1">
    <source>
        <dbReference type="EMBL" id="RNL89032.1"/>
    </source>
</evidence>
<accession>A0A3N0EMN6</accession>
<organism evidence="1 2">
    <name type="scientific">Sinomicrobium pectinilyticum</name>
    <dbReference type="NCBI Taxonomy" id="1084421"/>
    <lineage>
        <taxon>Bacteria</taxon>
        <taxon>Pseudomonadati</taxon>
        <taxon>Bacteroidota</taxon>
        <taxon>Flavobacteriia</taxon>
        <taxon>Flavobacteriales</taxon>
        <taxon>Flavobacteriaceae</taxon>
        <taxon>Sinomicrobium</taxon>
    </lineage>
</organism>